<dbReference type="PROSITE" id="PS51935">
    <property type="entry name" value="NLPC_P60"/>
    <property type="match status" value="1"/>
</dbReference>
<dbReference type="OrthoDB" id="9813368at2"/>
<dbReference type="Proteomes" id="UP000201613">
    <property type="component" value="Unassembled WGS sequence"/>
</dbReference>
<gene>
    <name evidence="6" type="primary">ykfC</name>
    <name evidence="6" type="ORF">LOM8899_02494</name>
</gene>
<evidence type="ECO:0000313" key="6">
    <source>
        <dbReference type="EMBL" id="SMY08343.1"/>
    </source>
</evidence>
<evidence type="ECO:0000313" key="7">
    <source>
        <dbReference type="Proteomes" id="UP000201613"/>
    </source>
</evidence>
<dbReference type="Pfam" id="PF18348">
    <property type="entry name" value="SH3_16"/>
    <property type="match status" value="1"/>
</dbReference>
<accession>A0A238LFJ1</accession>
<evidence type="ECO:0000256" key="4">
    <source>
        <dbReference type="ARBA" id="ARBA00022807"/>
    </source>
</evidence>
<dbReference type="InterPro" id="IPR051794">
    <property type="entry name" value="PG_Endopeptidase_C40"/>
</dbReference>
<dbReference type="PANTHER" id="PTHR47359">
    <property type="entry name" value="PEPTIDOGLYCAN DL-ENDOPEPTIDASE CWLO"/>
    <property type="match status" value="1"/>
</dbReference>
<keyword evidence="2" id="KW-0645">Protease</keyword>
<reference evidence="6 7" key="1">
    <citation type="submission" date="2017-05" db="EMBL/GenBank/DDBJ databases">
        <authorList>
            <person name="Song R."/>
            <person name="Chenine A.L."/>
            <person name="Ruprecht R.M."/>
        </authorList>
    </citation>
    <scope>NUCLEOTIDE SEQUENCE [LARGE SCALE GENOMIC DNA]</scope>
    <source>
        <strain evidence="6 7">CECT 8899</strain>
    </source>
</reference>
<dbReference type="AlphaFoldDB" id="A0A238LFJ1"/>
<sequence length="259" mass="28356">MSLAGKVEAERFTQGTPARIAVPVADLCATPGKGRDRQLIWGETITVFEERDGFAFVQADKDGYVGYLRASDIADPRPATHRVSTPATHLYETESFKSADLAHLSFGARVTVTAERQKMWETPDGYIPKKHLRPLDRSFTDPATVAQLFFGVPYLWGGNSILGIDCSGLVQAALTACDIPCPGDSDLQRTALGQELSPDAPRQRGDLYWWKGHIGMLVDADTLLHANAHHMAVAYEPIDAAILRIKAQGDGEVISRKRL</sequence>
<keyword evidence="4" id="KW-0788">Thiol protease</keyword>
<dbReference type="InterPro" id="IPR041382">
    <property type="entry name" value="SH3_16"/>
</dbReference>
<evidence type="ECO:0000259" key="5">
    <source>
        <dbReference type="PROSITE" id="PS51935"/>
    </source>
</evidence>
<dbReference type="SUPFAM" id="SSF54001">
    <property type="entry name" value="Cysteine proteinases"/>
    <property type="match status" value="1"/>
</dbReference>
<dbReference type="EC" id="3.4.-.-" evidence="6"/>
<protein>
    <submittedName>
        <fullName evidence="6">Gamma-D-glutamyl-L-lysine endopeptidase</fullName>
        <ecNumber evidence="6">3.4.-.-</ecNumber>
    </submittedName>
</protein>
<feature type="domain" description="NlpC/P60" evidence="5">
    <location>
        <begin position="136"/>
        <end position="259"/>
    </location>
</feature>
<dbReference type="Gene3D" id="3.90.1720.10">
    <property type="entry name" value="endopeptidase domain like (from Nostoc punctiforme)"/>
    <property type="match status" value="1"/>
</dbReference>
<name>A0A238LFJ1_9RHOB</name>
<evidence type="ECO:0000256" key="3">
    <source>
        <dbReference type="ARBA" id="ARBA00022801"/>
    </source>
</evidence>
<organism evidence="6 7">
    <name type="scientific">Flavimaricola marinus</name>
    <dbReference type="NCBI Taxonomy" id="1819565"/>
    <lineage>
        <taxon>Bacteria</taxon>
        <taxon>Pseudomonadati</taxon>
        <taxon>Pseudomonadota</taxon>
        <taxon>Alphaproteobacteria</taxon>
        <taxon>Rhodobacterales</taxon>
        <taxon>Paracoccaceae</taxon>
        <taxon>Flavimaricola</taxon>
    </lineage>
</organism>
<evidence type="ECO:0000256" key="2">
    <source>
        <dbReference type="ARBA" id="ARBA00022670"/>
    </source>
</evidence>
<evidence type="ECO:0000256" key="1">
    <source>
        <dbReference type="ARBA" id="ARBA00007074"/>
    </source>
</evidence>
<dbReference type="Pfam" id="PF00877">
    <property type="entry name" value="NLPC_P60"/>
    <property type="match status" value="1"/>
</dbReference>
<dbReference type="EMBL" id="FXZK01000004">
    <property type="protein sequence ID" value="SMY08343.1"/>
    <property type="molecule type" value="Genomic_DNA"/>
</dbReference>
<dbReference type="PANTHER" id="PTHR47359:SF3">
    <property type="entry name" value="NLP_P60 DOMAIN-CONTAINING PROTEIN-RELATED"/>
    <property type="match status" value="1"/>
</dbReference>
<dbReference type="GO" id="GO:0008234">
    <property type="term" value="F:cysteine-type peptidase activity"/>
    <property type="evidence" value="ECO:0007669"/>
    <property type="project" value="UniProtKB-KW"/>
</dbReference>
<dbReference type="GO" id="GO:0006508">
    <property type="term" value="P:proteolysis"/>
    <property type="evidence" value="ECO:0007669"/>
    <property type="project" value="UniProtKB-KW"/>
</dbReference>
<proteinExistence type="inferred from homology"/>
<dbReference type="InterPro" id="IPR000064">
    <property type="entry name" value="NLP_P60_dom"/>
</dbReference>
<keyword evidence="7" id="KW-1185">Reference proteome</keyword>
<keyword evidence="3 6" id="KW-0378">Hydrolase</keyword>
<dbReference type="InterPro" id="IPR038765">
    <property type="entry name" value="Papain-like_cys_pep_sf"/>
</dbReference>
<comment type="similarity">
    <text evidence="1">Belongs to the peptidase C40 family.</text>
</comment>